<dbReference type="EMBL" id="BFAD01000010">
    <property type="protein sequence ID" value="GBE86821.1"/>
    <property type="molecule type" value="Genomic_DNA"/>
</dbReference>
<proteinExistence type="predicted"/>
<comment type="caution">
    <text evidence="2">The sequence shown here is derived from an EMBL/GenBank/DDBJ whole genome shotgun (WGS) entry which is preliminary data.</text>
</comment>
<sequence>MTILSTLTAVKKPMKRLFKRRKPKGIPGELVSVRQNTEEMRSGTSAGRTTTNSVMVTAVAAPVIEICRDILADTTVQATVTKDVENLANDIPILLQALDEVAKLHPFIAVAVIAFKVAYNLEMTRRQNNAKIEALFVEMTDMMKVLRDLKSINDVESPGPDGISVKDRLLDLIEKTADDIKGCANACDTYAKMHIIVKVVKSSLWQNTLTGFIQLFAQRRAEFIFALSIHTSVGVHQANQKLEDVDDIAHRIDERTRLLLDYFQVWNSPREEKINKAFMQMGSPELILDSTHYIEELLVLAHDSDEDITFRPSGSERGMQKSMEQIKQELRDAPDVAIKNNLSSFEGKFDLQRRQIVDQLSQVMHREGDRIISEVTAGPQEKIKDPDLYAIWLEMRWRGSVEARQLVHAIKEHYRDATEKNENSKDRWALEWINRIGLQPIVEAFDDDASGYVTVSEANDLMASRPAGWSLLHWLAYWAVGWRLAASAYKTQIDELFSKMFSLRPHIHPANRFAVESYLNSVWANVAKLTSSLQSCTAAESLQARFRNYWEAEDQRIRRNLEDVRYRLEDMSTVTLVAGKGRIEKYVFPMYFLLLKRHYEILRLARTHILHNNELWVATDSLLWLNDAVESRYKRVRDVFVERELDVEGKFAMFACGLFRMRYKEEQEPNKDLWAKSRFPEYTYDDSVEAQNVVPEEVLYYPVEGDQNFVGSAYDDPTEPETAEDQNAEEPVKSIIGAWNVFTGFGDHIYPHRPMVSVHIHASDYGALNFEGAGTNYEPTPFTLTGECLPPSEKQQAVGEVPVKFTMRYSARIDTQYLEGVLQAGGTMMTGRWRYKGDKDIEWGGDFIFSRMPADVLCCRPALTEFRANRPRALWKFAVTAVLDQVRRQLFSWSHIKARRDVRKRFIELYIRYLKLFGPPIKDDFPELVRITRLITTRDVRLYQSIRVYQLRTTPIHFNSHCAKCKGQIGGARLICLDCANPDKPLNLCGDTDCAHAKVARSDLSFPHLPGHAMLKTRRVIHTRDFSRVMSHARRTFKDAERILQNCDGLHKSQTAGSTPTDSPPTVVVWCQICKKNVPATVPFWLCITCSERVPGSYKFVCMKCENTRKNTVVDAKTSSPKDTHADDGAIDETTEMADTEDSNANANSDVVGKTGSSVNAVPPHDDTHILARLKYDPVPKPLPVEKRLELLEDRMIVLEDKITKTMDLSTTINSHLSQMARMQQLRALQSASSRRV</sequence>
<keyword evidence="3" id="KW-1185">Reference proteome</keyword>
<dbReference type="STRING" id="139825.A0A401GX71"/>
<evidence type="ECO:0000313" key="2">
    <source>
        <dbReference type="EMBL" id="GBE86821.1"/>
    </source>
</evidence>
<organism evidence="2 3">
    <name type="scientific">Sparassis crispa</name>
    <dbReference type="NCBI Taxonomy" id="139825"/>
    <lineage>
        <taxon>Eukaryota</taxon>
        <taxon>Fungi</taxon>
        <taxon>Dikarya</taxon>
        <taxon>Basidiomycota</taxon>
        <taxon>Agaricomycotina</taxon>
        <taxon>Agaricomycetes</taxon>
        <taxon>Polyporales</taxon>
        <taxon>Sparassidaceae</taxon>
        <taxon>Sparassis</taxon>
    </lineage>
</organism>
<accession>A0A401GX71</accession>
<feature type="region of interest" description="Disordered" evidence="1">
    <location>
        <begin position="710"/>
        <end position="730"/>
    </location>
</feature>
<dbReference type="AlphaFoldDB" id="A0A401GX71"/>
<feature type="compositionally biased region" description="Acidic residues" evidence="1">
    <location>
        <begin position="716"/>
        <end position="728"/>
    </location>
</feature>
<evidence type="ECO:0000256" key="1">
    <source>
        <dbReference type="SAM" id="MobiDB-lite"/>
    </source>
</evidence>
<evidence type="ECO:0000313" key="3">
    <source>
        <dbReference type="Proteomes" id="UP000287166"/>
    </source>
</evidence>
<dbReference type="GeneID" id="38783738"/>
<dbReference type="Proteomes" id="UP000287166">
    <property type="component" value="Unassembled WGS sequence"/>
</dbReference>
<protein>
    <submittedName>
        <fullName evidence="2">Uncharacterized protein</fullName>
    </submittedName>
</protein>
<dbReference type="InParanoid" id="A0A401GX71"/>
<gene>
    <name evidence="2" type="ORF">SCP_1000630</name>
</gene>
<dbReference type="OrthoDB" id="2122982at2759"/>
<name>A0A401GX71_9APHY</name>
<reference evidence="2 3" key="1">
    <citation type="journal article" date="2018" name="Sci. Rep.">
        <title>Genome sequence of the cauliflower mushroom Sparassis crispa (Hanabiratake) and its association with beneficial usage.</title>
        <authorList>
            <person name="Kiyama R."/>
            <person name="Furutani Y."/>
            <person name="Kawaguchi K."/>
            <person name="Nakanishi T."/>
        </authorList>
    </citation>
    <scope>NUCLEOTIDE SEQUENCE [LARGE SCALE GENOMIC DNA]</scope>
</reference>
<dbReference type="RefSeq" id="XP_027617734.1">
    <property type="nucleotide sequence ID" value="XM_027761933.1"/>
</dbReference>